<dbReference type="InterPro" id="IPR002401">
    <property type="entry name" value="Cyt_P450_E_grp-I"/>
</dbReference>
<evidence type="ECO:0000256" key="6">
    <source>
        <dbReference type="ARBA" id="ARBA00023002"/>
    </source>
</evidence>
<name>A0A8K0T2G7_9HYPO</name>
<comment type="pathway">
    <text evidence="2">Mycotoxin biosynthesis.</text>
</comment>
<evidence type="ECO:0000256" key="2">
    <source>
        <dbReference type="ARBA" id="ARBA00004685"/>
    </source>
</evidence>
<comment type="pathway">
    <text evidence="3">Secondary metabolite biosynthesis.</text>
</comment>
<gene>
    <name evidence="10" type="ORF">B0I35DRAFT_424093</name>
</gene>
<keyword evidence="6" id="KW-0560">Oxidoreductase</keyword>
<evidence type="ECO:0000256" key="8">
    <source>
        <dbReference type="ARBA" id="ARBA00023033"/>
    </source>
</evidence>
<dbReference type="InterPro" id="IPR036396">
    <property type="entry name" value="Cyt_P450_sf"/>
</dbReference>
<dbReference type="PRINTS" id="PR00385">
    <property type="entry name" value="P450"/>
</dbReference>
<dbReference type="Proteomes" id="UP000813444">
    <property type="component" value="Unassembled WGS sequence"/>
</dbReference>
<dbReference type="Pfam" id="PF00067">
    <property type="entry name" value="p450"/>
    <property type="match status" value="1"/>
</dbReference>
<dbReference type="OrthoDB" id="10029320at2759"/>
<comment type="cofactor">
    <cofactor evidence="1 9">
        <name>heme</name>
        <dbReference type="ChEBI" id="CHEBI:30413"/>
    </cofactor>
</comment>
<evidence type="ECO:0000256" key="5">
    <source>
        <dbReference type="ARBA" id="ARBA00022723"/>
    </source>
</evidence>
<keyword evidence="7 9" id="KW-0408">Iron</keyword>
<accession>A0A8K0T2G7</accession>
<dbReference type="PANTHER" id="PTHR24305:SF107">
    <property type="entry name" value="P450, PUTATIVE (EUROFUNG)-RELATED"/>
    <property type="match status" value="1"/>
</dbReference>
<organism evidence="10 11">
    <name type="scientific">Stachybotrys elegans</name>
    <dbReference type="NCBI Taxonomy" id="80388"/>
    <lineage>
        <taxon>Eukaryota</taxon>
        <taxon>Fungi</taxon>
        <taxon>Dikarya</taxon>
        <taxon>Ascomycota</taxon>
        <taxon>Pezizomycotina</taxon>
        <taxon>Sordariomycetes</taxon>
        <taxon>Hypocreomycetidae</taxon>
        <taxon>Hypocreales</taxon>
        <taxon>Stachybotryaceae</taxon>
        <taxon>Stachybotrys</taxon>
    </lineage>
</organism>
<keyword evidence="5 9" id="KW-0479">Metal-binding</keyword>
<evidence type="ECO:0000256" key="9">
    <source>
        <dbReference type="PIRSR" id="PIRSR602401-1"/>
    </source>
</evidence>
<dbReference type="PRINTS" id="PR00463">
    <property type="entry name" value="EP450I"/>
</dbReference>
<keyword evidence="4 9" id="KW-0349">Heme</keyword>
<keyword evidence="11" id="KW-1185">Reference proteome</keyword>
<dbReference type="Gene3D" id="1.10.630.10">
    <property type="entry name" value="Cytochrome P450"/>
    <property type="match status" value="1"/>
</dbReference>
<keyword evidence="8" id="KW-0503">Monooxygenase</keyword>
<dbReference type="GO" id="GO:0004497">
    <property type="term" value="F:monooxygenase activity"/>
    <property type="evidence" value="ECO:0007669"/>
    <property type="project" value="UniProtKB-KW"/>
</dbReference>
<dbReference type="SUPFAM" id="SSF48264">
    <property type="entry name" value="Cytochrome P450"/>
    <property type="match status" value="1"/>
</dbReference>
<protein>
    <submittedName>
        <fullName evidence="10">Cytochrome P450</fullName>
    </submittedName>
</protein>
<dbReference type="AlphaFoldDB" id="A0A8K0T2G7"/>
<evidence type="ECO:0000313" key="11">
    <source>
        <dbReference type="Proteomes" id="UP000813444"/>
    </source>
</evidence>
<proteinExistence type="predicted"/>
<reference evidence="10" key="1">
    <citation type="journal article" date="2021" name="Nat. Commun.">
        <title>Genetic determinants of endophytism in the Arabidopsis root mycobiome.</title>
        <authorList>
            <person name="Mesny F."/>
            <person name="Miyauchi S."/>
            <person name="Thiergart T."/>
            <person name="Pickel B."/>
            <person name="Atanasova L."/>
            <person name="Karlsson M."/>
            <person name="Huettel B."/>
            <person name="Barry K.W."/>
            <person name="Haridas S."/>
            <person name="Chen C."/>
            <person name="Bauer D."/>
            <person name="Andreopoulos W."/>
            <person name="Pangilinan J."/>
            <person name="LaButti K."/>
            <person name="Riley R."/>
            <person name="Lipzen A."/>
            <person name="Clum A."/>
            <person name="Drula E."/>
            <person name="Henrissat B."/>
            <person name="Kohler A."/>
            <person name="Grigoriev I.V."/>
            <person name="Martin F.M."/>
            <person name="Hacquard S."/>
        </authorList>
    </citation>
    <scope>NUCLEOTIDE SEQUENCE</scope>
    <source>
        <strain evidence="10">MPI-CAGE-CH-0235</strain>
    </source>
</reference>
<evidence type="ECO:0000256" key="1">
    <source>
        <dbReference type="ARBA" id="ARBA00001971"/>
    </source>
</evidence>
<dbReference type="InterPro" id="IPR050121">
    <property type="entry name" value="Cytochrome_P450_monoxygenase"/>
</dbReference>
<dbReference type="PANTHER" id="PTHR24305">
    <property type="entry name" value="CYTOCHROME P450"/>
    <property type="match status" value="1"/>
</dbReference>
<evidence type="ECO:0000256" key="4">
    <source>
        <dbReference type="ARBA" id="ARBA00022617"/>
    </source>
</evidence>
<feature type="binding site" description="axial binding residue" evidence="9">
    <location>
        <position position="518"/>
    </location>
    <ligand>
        <name>heme</name>
        <dbReference type="ChEBI" id="CHEBI:30413"/>
    </ligand>
    <ligandPart>
        <name>Fe</name>
        <dbReference type="ChEBI" id="CHEBI:18248"/>
    </ligandPart>
</feature>
<dbReference type="InterPro" id="IPR001128">
    <property type="entry name" value="Cyt_P450"/>
</dbReference>
<dbReference type="EMBL" id="JAGPNK010000003">
    <property type="protein sequence ID" value="KAH7324403.1"/>
    <property type="molecule type" value="Genomic_DNA"/>
</dbReference>
<sequence>MAIVDIFHRFPVPSKVVGFSLLGLLILPVARFLQQGFQARSKIRRLQADGIPILPHSWLWGHLPLFFRYRRSYPDDVHWISVFQAWIMDNGAELFGGQVFPGGRQYPAIVYMDIWPLSTPFLVIMNHGLAGQVKALPVSNVLKHFMAPIEWNLSIGALEGEQWKLWRSRFNPGFSVRSILGLMPLMVEEIEVFGSLLRKKCRGKEGREWSSAFPIEEALINLTFDIIGRTVLDVQFGEQSETPSGFKDALLGQIALQGFGLEFISKLKKISPWWYAAVRRQDQRMNRILEPHIIKRADEMVAASSSSSSSIGNNGGVQTVVDLALKQWAVEQEERAKSGLGRETRPSREFIRVVESNVRLFVMAGYDSSASSLCFILGDLARNPGALAAMRAEHDAVFGPDPAAAAATLRKTPALINQIPYTLAVVRESMRLHPNIGAVRDGAPGTTMSVPGYEGVPWPTDGYSVWEGLVSMHREEAIWPRATEFLPERWLADSDIHKTTTPLPGEMLRTFAYRPRNCIGQDLILIELRVLLVMLGRTFDFTDGWDEWEAKTGISVTPVLGSKLYPAGDGVMHPSKGFPMRVRLAQR</sequence>
<evidence type="ECO:0000256" key="3">
    <source>
        <dbReference type="ARBA" id="ARBA00005179"/>
    </source>
</evidence>
<evidence type="ECO:0000313" key="10">
    <source>
        <dbReference type="EMBL" id="KAH7324403.1"/>
    </source>
</evidence>
<dbReference type="GO" id="GO:0016705">
    <property type="term" value="F:oxidoreductase activity, acting on paired donors, with incorporation or reduction of molecular oxygen"/>
    <property type="evidence" value="ECO:0007669"/>
    <property type="project" value="InterPro"/>
</dbReference>
<dbReference type="GO" id="GO:0005506">
    <property type="term" value="F:iron ion binding"/>
    <property type="evidence" value="ECO:0007669"/>
    <property type="project" value="InterPro"/>
</dbReference>
<dbReference type="GO" id="GO:0020037">
    <property type="term" value="F:heme binding"/>
    <property type="evidence" value="ECO:0007669"/>
    <property type="project" value="InterPro"/>
</dbReference>
<evidence type="ECO:0000256" key="7">
    <source>
        <dbReference type="ARBA" id="ARBA00023004"/>
    </source>
</evidence>
<comment type="caution">
    <text evidence="10">The sequence shown here is derived from an EMBL/GenBank/DDBJ whole genome shotgun (WGS) entry which is preliminary data.</text>
</comment>